<keyword evidence="17" id="KW-1185">Reference proteome</keyword>
<dbReference type="GO" id="GO:0051537">
    <property type="term" value="F:2 iron, 2 sulfur cluster binding"/>
    <property type="evidence" value="ECO:0007669"/>
    <property type="project" value="UniProtKB-KW"/>
</dbReference>
<dbReference type="Gene3D" id="3.40.50.80">
    <property type="entry name" value="Nucleotide-binding domain of ferredoxin-NADP reductase (FNR) module"/>
    <property type="match status" value="1"/>
</dbReference>
<dbReference type="PROSITE" id="PS51384">
    <property type="entry name" value="FAD_FR"/>
    <property type="match status" value="1"/>
</dbReference>
<gene>
    <name evidence="16" type="ORF">J4573_27730</name>
</gene>
<dbReference type="SUPFAM" id="SSF63380">
    <property type="entry name" value="Riboflavin synthase domain-like"/>
    <property type="match status" value="1"/>
</dbReference>
<dbReference type="RefSeq" id="WP_208258790.1">
    <property type="nucleotide sequence ID" value="NZ_JAGEOJ010000011.1"/>
</dbReference>
<feature type="region of interest" description="Disordered" evidence="13">
    <location>
        <begin position="1"/>
        <end position="66"/>
    </location>
</feature>
<keyword evidence="8 14" id="KW-1133">Transmembrane helix</keyword>
<dbReference type="InterPro" id="IPR013112">
    <property type="entry name" value="FAD-bd_8"/>
</dbReference>
<keyword evidence="4 14" id="KW-0812">Transmembrane</keyword>
<dbReference type="Pfam" id="PF00175">
    <property type="entry name" value="NAD_binding_1"/>
    <property type="match status" value="1"/>
</dbReference>
<dbReference type="EMBL" id="JAGEOJ010000011">
    <property type="protein sequence ID" value="MBO2450916.1"/>
    <property type="molecule type" value="Genomic_DNA"/>
</dbReference>
<keyword evidence="9" id="KW-0560">Oxidoreductase</keyword>
<evidence type="ECO:0000256" key="5">
    <source>
        <dbReference type="ARBA" id="ARBA00022714"/>
    </source>
</evidence>
<dbReference type="GO" id="GO:0046872">
    <property type="term" value="F:metal ion binding"/>
    <property type="evidence" value="ECO:0007669"/>
    <property type="project" value="UniProtKB-KW"/>
</dbReference>
<dbReference type="Proteomes" id="UP000669179">
    <property type="component" value="Unassembled WGS sequence"/>
</dbReference>
<evidence type="ECO:0000313" key="16">
    <source>
        <dbReference type="EMBL" id="MBO2450916.1"/>
    </source>
</evidence>
<keyword evidence="7" id="KW-0274">FAD</keyword>
<feature type="transmembrane region" description="Helical" evidence="14">
    <location>
        <begin position="255"/>
        <end position="275"/>
    </location>
</feature>
<reference evidence="16" key="1">
    <citation type="submission" date="2021-03" db="EMBL/GenBank/DDBJ databases">
        <authorList>
            <person name="Kanchanasin P."/>
            <person name="Saeng-In P."/>
            <person name="Phongsopitanun W."/>
            <person name="Yuki M."/>
            <person name="Kudo T."/>
            <person name="Ohkuma M."/>
            <person name="Tanasupawat S."/>
        </authorList>
    </citation>
    <scope>NUCLEOTIDE SEQUENCE</scope>
    <source>
        <strain evidence="16">GKU 128</strain>
    </source>
</reference>
<feature type="transmembrane region" description="Helical" evidence="14">
    <location>
        <begin position="114"/>
        <end position="131"/>
    </location>
</feature>
<feature type="transmembrane region" description="Helical" evidence="14">
    <location>
        <begin position="194"/>
        <end position="211"/>
    </location>
</feature>
<evidence type="ECO:0000256" key="11">
    <source>
        <dbReference type="ARBA" id="ARBA00023014"/>
    </source>
</evidence>
<dbReference type="PRINTS" id="PR00410">
    <property type="entry name" value="PHEHYDRXLASE"/>
</dbReference>
<keyword evidence="5" id="KW-0001">2Fe-2S</keyword>
<evidence type="ECO:0000256" key="13">
    <source>
        <dbReference type="SAM" id="MobiDB-lite"/>
    </source>
</evidence>
<evidence type="ECO:0000256" key="8">
    <source>
        <dbReference type="ARBA" id="ARBA00022989"/>
    </source>
</evidence>
<dbReference type="InterPro" id="IPR001433">
    <property type="entry name" value="OxRdtase_FAD/NAD-bd"/>
</dbReference>
<evidence type="ECO:0000256" key="6">
    <source>
        <dbReference type="ARBA" id="ARBA00022723"/>
    </source>
</evidence>
<keyword evidence="3" id="KW-0285">Flavoprotein</keyword>
<dbReference type="PANTHER" id="PTHR47354">
    <property type="entry name" value="NADH OXIDOREDUCTASE HCR"/>
    <property type="match status" value="1"/>
</dbReference>
<evidence type="ECO:0000256" key="3">
    <source>
        <dbReference type="ARBA" id="ARBA00022630"/>
    </source>
</evidence>
<proteinExistence type="predicted"/>
<dbReference type="Pfam" id="PF01794">
    <property type="entry name" value="Ferric_reduct"/>
    <property type="match status" value="1"/>
</dbReference>
<comment type="cofactor">
    <cofactor evidence="1">
        <name>FAD</name>
        <dbReference type="ChEBI" id="CHEBI:57692"/>
    </cofactor>
</comment>
<dbReference type="GO" id="GO:0016020">
    <property type="term" value="C:membrane"/>
    <property type="evidence" value="ECO:0007669"/>
    <property type="project" value="UniProtKB-SubCell"/>
</dbReference>
<evidence type="ECO:0000256" key="7">
    <source>
        <dbReference type="ARBA" id="ARBA00022827"/>
    </source>
</evidence>
<evidence type="ECO:0000259" key="15">
    <source>
        <dbReference type="PROSITE" id="PS51384"/>
    </source>
</evidence>
<dbReference type="Gene3D" id="2.40.30.10">
    <property type="entry name" value="Translation factors"/>
    <property type="match status" value="1"/>
</dbReference>
<dbReference type="InterPro" id="IPR039261">
    <property type="entry name" value="FNR_nucleotide-bd"/>
</dbReference>
<evidence type="ECO:0000256" key="14">
    <source>
        <dbReference type="SAM" id="Phobius"/>
    </source>
</evidence>
<name>A0A939PLT7_9ACTN</name>
<keyword evidence="12 14" id="KW-0472">Membrane</keyword>
<evidence type="ECO:0000256" key="1">
    <source>
        <dbReference type="ARBA" id="ARBA00001974"/>
    </source>
</evidence>
<feature type="compositionally biased region" description="Low complexity" evidence="13">
    <location>
        <begin position="40"/>
        <end position="60"/>
    </location>
</feature>
<dbReference type="GO" id="GO:0050660">
    <property type="term" value="F:flavin adenine dinucleotide binding"/>
    <property type="evidence" value="ECO:0007669"/>
    <property type="project" value="TreeGrafter"/>
</dbReference>
<dbReference type="Pfam" id="PF08022">
    <property type="entry name" value="FAD_binding_8"/>
    <property type="match status" value="1"/>
</dbReference>
<organism evidence="16 17">
    <name type="scientific">Actinomadura barringtoniae</name>
    <dbReference type="NCBI Taxonomy" id="1427535"/>
    <lineage>
        <taxon>Bacteria</taxon>
        <taxon>Bacillati</taxon>
        <taxon>Actinomycetota</taxon>
        <taxon>Actinomycetes</taxon>
        <taxon>Streptosporangiales</taxon>
        <taxon>Thermomonosporaceae</taxon>
        <taxon>Actinomadura</taxon>
    </lineage>
</organism>
<dbReference type="InterPro" id="IPR013130">
    <property type="entry name" value="Fe3_Rdtase_TM_dom"/>
</dbReference>
<dbReference type="InterPro" id="IPR050415">
    <property type="entry name" value="MRET"/>
</dbReference>
<evidence type="ECO:0000256" key="12">
    <source>
        <dbReference type="ARBA" id="ARBA00023136"/>
    </source>
</evidence>
<keyword evidence="6" id="KW-0479">Metal-binding</keyword>
<dbReference type="InterPro" id="IPR017927">
    <property type="entry name" value="FAD-bd_FR_type"/>
</dbReference>
<feature type="transmembrane region" description="Helical" evidence="14">
    <location>
        <begin position="75"/>
        <end position="94"/>
    </location>
</feature>
<evidence type="ECO:0000256" key="9">
    <source>
        <dbReference type="ARBA" id="ARBA00023002"/>
    </source>
</evidence>
<evidence type="ECO:0000256" key="10">
    <source>
        <dbReference type="ARBA" id="ARBA00023004"/>
    </source>
</evidence>
<evidence type="ECO:0000313" key="17">
    <source>
        <dbReference type="Proteomes" id="UP000669179"/>
    </source>
</evidence>
<keyword evidence="10" id="KW-0408">Iron</keyword>
<dbReference type="AlphaFoldDB" id="A0A939PLT7"/>
<evidence type="ECO:0000256" key="4">
    <source>
        <dbReference type="ARBA" id="ARBA00022692"/>
    </source>
</evidence>
<keyword evidence="11" id="KW-0411">Iron-sulfur</keyword>
<dbReference type="GO" id="GO:0016491">
    <property type="term" value="F:oxidoreductase activity"/>
    <property type="evidence" value="ECO:0007669"/>
    <property type="project" value="UniProtKB-KW"/>
</dbReference>
<sequence>MDNALRPSGSSSLFETETLGRPPGGSIGTTERVPWHQARPEPAQMAPGPAPAPSAHSQAHAQERPPGAKVAGNKLFVVLLFWGLLATSIALWAFGTPPSALKSTPDLVTAGGRVTGMIGGYLLLVQVLMMSRVAWLETWIGGHDLMRWHRQLGVYLLLSVLTHAVYITVGYSMVAGVDFVSQTVTLFNTVNGMVGAYTATGIMVAVSMLAIRGIRRRMPYEVWHWLHLSTYAVLFLAYSHQFTNGAELARGGFARWYWMSLYALVVACLFWGRVVEPLWLNLRHRFEVMDVVSESETMFSVYIGGRHLDRMDARAGQYFRWRFLAGNGWWQSHPFSLSASPNPQWLRLTVNAVGSHTREMRELRPGTRVLAAGPSGTFTARHRTRQRALLIAGGSGIAPIRALLDELPSGSVVIYRASDANDIVFGDELRGMAQRHGFDLRYVLGSRYEEGPRRLFTPQGLRELVPDVRHRDVYVCGPPGMVKAAVAALRRARVRKRQIHLDPFEF</sequence>
<feature type="domain" description="FAD-binding FR-type" evidence="15">
    <location>
        <begin position="281"/>
        <end position="381"/>
    </location>
</feature>
<accession>A0A939PLT7</accession>
<comment type="caution">
    <text evidence="16">The sequence shown here is derived from an EMBL/GenBank/DDBJ whole genome shotgun (WGS) entry which is preliminary data.</text>
</comment>
<dbReference type="PANTHER" id="PTHR47354:SF8">
    <property type="entry name" value="1,2-PHENYLACETYL-COA EPOXIDASE, SUBUNIT E"/>
    <property type="match status" value="1"/>
</dbReference>
<protein>
    <submittedName>
        <fullName evidence="16">Ferric reductase-like transmembrane domain-containing protein</fullName>
    </submittedName>
</protein>
<dbReference type="InterPro" id="IPR017938">
    <property type="entry name" value="Riboflavin_synthase-like_b-brl"/>
</dbReference>
<dbReference type="SUPFAM" id="SSF52343">
    <property type="entry name" value="Ferredoxin reductase-like, C-terminal NADP-linked domain"/>
    <property type="match status" value="1"/>
</dbReference>
<evidence type="ECO:0000256" key="2">
    <source>
        <dbReference type="ARBA" id="ARBA00004141"/>
    </source>
</evidence>
<feature type="transmembrane region" description="Helical" evidence="14">
    <location>
        <begin position="223"/>
        <end position="243"/>
    </location>
</feature>
<comment type="subcellular location">
    <subcellularLocation>
        <location evidence="2">Membrane</location>
        <topology evidence="2">Multi-pass membrane protein</topology>
    </subcellularLocation>
</comment>
<feature type="transmembrane region" description="Helical" evidence="14">
    <location>
        <begin position="152"/>
        <end position="174"/>
    </location>
</feature>